<name>A0A7S1Z0G7_TRICV</name>
<keyword evidence="3" id="KW-0560">Oxidoreductase</keyword>
<dbReference type="PANTHER" id="PTHR43827">
    <property type="entry name" value="2,5-DIKETO-D-GLUCONIC ACID REDUCTASE"/>
    <property type="match status" value="1"/>
</dbReference>
<sequence length="319" mass="34396">MMSRLMVALGLGCVGGGLAVEIPSVTIGIDINGEDVEMPLVGAGTWQYNDTTAYESVCKAFNAGYSFVDTAYGYRNQRGVGQAIADCWKGRREDLFVMTKIPGGLQRGEALAAHKRNLFELGLDYVDHLMTHFPADWSVTPNRSSPAMRQEEWLALEEVYRAGEARSIGISHYCPHHIDDILAVATISPSVNQVEYHVGSGDVDGVMEKCKQHNITFMSFSPLCGPCKHNSEDSLINGKLVSGIAQKHGVSGSQVSLRFIVQQALTEGSFVGAVIPKSNNAVHIASNLDVFSFRLSDDEMKTLAAASLPAAEAGDCDVP</sequence>
<feature type="site" description="Lowers pKa of active site Tyr" evidence="6">
    <location>
        <position position="100"/>
    </location>
</feature>
<reference evidence="9" key="1">
    <citation type="submission" date="2021-01" db="EMBL/GenBank/DDBJ databases">
        <authorList>
            <person name="Corre E."/>
            <person name="Pelletier E."/>
            <person name="Niang G."/>
            <person name="Scheremetjew M."/>
            <person name="Finn R."/>
            <person name="Kale V."/>
            <person name="Holt S."/>
            <person name="Cochrane G."/>
            <person name="Meng A."/>
            <person name="Brown T."/>
            <person name="Cohen L."/>
        </authorList>
    </citation>
    <scope>NUCLEOTIDE SEQUENCE</scope>
    <source>
        <strain evidence="9">Grunow 1884</strain>
    </source>
</reference>
<dbReference type="GO" id="GO:0016616">
    <property type="term" value="F:oxidoreductase activity, acting on the CH-OH group of donors, NAD or NADP as acceptor"/>
    <property type="evidence" value="ECO:0007669"/>
    <property type="project" value="UniProtKB-ARBA"/>
</dbReference>
<dbReference type="InterPro" id="IPR023210">
    <property type="entry name" value="NADP_OxRdtase_dom"/>
</dbReference>
<evidence type="ECO:0000313" key="9">
    <source>
        <dbReference type="EMBL" id="CAD9324498.1"/>
    </source>
</evidence>
<dbReference type="InterPro" id="IPR036812">
    <property type="entry name" value="NAD(P)_OxRdtase_dom_sf"/>
</dbReference>
<dbReference type="PIRSF" id="PIRSF000097">
    <property type="entry name" value="AKR"/>
    <property type="match status" value="1"/>
</dbReference>
<evidence type="ECO:0000256" key="6">
    <source>
        <dbReference type="PIRSR" id="PIRSR000097-3"/>
    </source>
</evidence>
<feature type="binding site" evidence="5">
    <location>
        <position position="132"/>
    </location>
    <ligand>
        <name>substrate</name>
    </ligand>
</feature>
<keyword evidence="2" id="KW-0521">NADP</keyword>
<proteinExistence type="inferred from homology"/>
<evidence type="ECO:0000256" key="4">
    <source>
        <dbReference type="PIRSR" id="PIRSR000097-1"/>
    </source>
</evidence>
<feature type="chain" id="PRO_5030554936" description="NADP-dependent oxidoreductase domain-containing protein" evidence="7">
    <location>
        <begin position="20"/>
        <end position="319"/>
    </location>
</feature>
<evidence type="ECO:0000256" key="2">
    <source>
        <dbReference type="ARBA" id="ARBA00022857"/>
    </source>
</evidence>
<dbReference type="PRINTS" id="PR00069">
    <property type="entry name" value="ALDKETRDTASE"/>
</dbReference>
<comment type="similarity">
    <text evidence="1">Belongs to the aldo/keto reductase family.</text>
</comment>
<evidence type="ECO:0000256" key="7">
    <source>
        <dbReference type="SAM" id="SignalP"/>
    </source>
</evidence>
<gene>
    <name evidence="9" type="ORF">OSIN01602_LOCUS2880</name>
</gene>
<evidence type="ECO:0000256" key="5">
    <source>
        <dbReference type="PIRSR" id="PIRSR000097-2"/>
    </source>
</evidence>
<dbReference type="Pfam" id="PF00248">
    <property type="entry name" value="Aldo_ket_red"/>
    <property type="match status" value="1"/>
</dbReference>
<protein>
    <recommendedName>
        <fullName evidence="8">NADP-dependent oxidoreductase domain-containing protein</fullName>
    </recommendedName>
</protein>
<dbReference type="Gene3D" id="3.20.20.100">
    <property type="entry name" value="NADP-dependent oxidoreductase domain"/>
    <property type="match status" value="1"/>
</dbReference>
<evidence type="ECO:0000256" key="3">
    <source>
        <dbReference type="ARBA" id="ARBA00023002"/>
    </source>
</evidence>
<evidence type="ECO:0000256" key="1">
    <source>
        <dbReference type="ARBA" id="ARBA00007905"/>
    </source>
</evidence>
<feature type="active site" description="Proton donor" evidence="4">
    <location>
        <position position="74"/>
    </location>
</feature>
<accession>A0A7S1Z0G7</accession>
<evidence type="ECO:0000259" key="8">
    <source>
        <dbReference type="Pfam" id="PF00248"/>
    </source>
</evidence>
<dbReference type="InterPro" id="IPR020471">
    <property type="entry name" value="AKR"/>
</dbReference>
<keyword evidence="7" id="KW-0732">Signal</keyword>
<dbReference type="EMBL" id="HBGO01005125">
    <property type="protein sequence ID" value="CAD9324498.1"/>
    <property type="molecule type" value="Transcribed_RNA"/>
</dbReference>
<organism evidence="9">
    <name type="scientific">Trieres chinensis</name>
    <name type="common">Marine centric diatom</name>
    <name type="synonym">Odontella sinensis</name>
    <dbReference type="NCBI Taxonomy" id="1514140"/>
    <lineage>
        <taxon>Eukaryota</taxon>
        <taxon>Sar</taxon>
        <taxon>Stramenopiles</taxon>
        <taxon>Ochrophyta</taxon>
        <taxon>Bacillariophyta</taxon>
        <taxon>Mediophyceae</taxon>
        <taxon>Biddulphiophycidae</taxon>
        <taxon>Eupodiscales</taxon>
        <taxon>Parodontellaceae</taxon>
        <taxon>Trieres</taxon>
    </lineage>
</organism>
<dbReference type="CDD" id="cd19071">
    <property type="entry name" value="AKR_AKR1-5-like"/>
    <property type="match status" value="1"/>
</dbReference>
<dbReference type="SUPFAM" id="SSF51430">
    <property type="entry name" value="NAD(P)-linked oxidoreductase"/>
    <property type="match status" value="1"/>
</dbReference>
<feature type="domain" description="NADP-dependent oxidoreductase" evidence="8">
    <location>
        <begin position="43"/>
        <end position="305"/>
    </location>
</feature>
<dbReference type="AlphaFoldDB" id="A0A7S1Z0G7"/>
<feature type="signal peptide" evidence="7">
    <location>
        <begin position="1"/>
        <end position="19"/>
    </location>
</feature>
<dbReference type="PANTHER" id="PTHR43827:SF3">
    <property type="entry name" value="NADP-DEPENDENT OXIDOREDUCTASE DOMAIN-CONTAINING PROTEIN"/>
    <property type="match status" value="1"/>
</dbReference>